<evidence type="ECO:0000256" key="3">
    <source>
        <dbReference type="SAM" id="SignalP"/>
    </source>
</evidence>
<dbReference type="AlphaFoldDB" id="A0A2S0MCL1"/>
<feature type="domain" description="Glycine zipper 2TM" evidence="4">
    <location>
        <begin position="60"/>
        <end position="99"/>
    </location>
</feature>
<dbReference type="PANTHER" id="PTHR35603:SF2">
    <property type="entry name" value="OUTER MEMBRANE LIPOPROTEIN"/>
    <property type="match status" value="1"/>
</dbReference>
<evidence type="ECO:0000313" key="6">
    <source>
        <dbReference type="Proteomes" id="UP000239709"/>
    </source>
</evidence>
<reference evidence="5 6" key="1">
    <citation type="submission" date="2018-03" db="EMBL/GenBank/DDBJ databases">
        <title>Genome sequencing of Ottowia sp.</title>
        <authorList>
            <person name="Kim S.-J."/>
            <person name="Heo J."/>
            <person name="Kwon S.-W."/>
        </authorList>
    </citation>
    <scope>NUCLEOTIDE SEQUENCE [LARGE SCALE GENOMIC DNA]</scope>
    <source>
        <strain evidence="5 6">KADR8-3</strain>
    </source>
</reference>
<gene>
    <name evidence="5" type="ORF">C6570_04025</name>
</gene>
<comment type="subcellular location">
    <subcellularLocation>
        <location evidence="1">Membrane</location>
    </subcellularLocation>
</comment>
<accession>A0A2S0MCL1</accession>
<protein>
    <recommendedName>
        <fullName evidence="4">Glycine zipper 2TM domain-containing protein</fullName>
    </recommendedName>
</protein>
<dbReference type="InterPro" id="IPR008816">
    <property type="entry name" value="Gly_zipper_2TM_dom"/>
</dbReference>
<dbReference type="PANTHER" id="PTHR35603">
    <property type="match status" value="1"/>
</dbReference>
<proteinExistence type="predicted"/>
<feature type="signal peptide" evidence="3">
    <location>
        <begin position="1"/>
        <end position="28"/>
    </location>
</feature>
<dbReference type="Pfam" id="PF05433">
    <property type="entry name" value="Rick_17kDa_Anti"/>
    <property type="match status" value="1"/>
</dbReference>
<dbReference type="EMBL" id="CP027666">
    <property type="protein sequence ID" value="AVO33511.1"/>
    <property type="molecule type" value="Genomic_DNA"/>
</dbReference>
<keyword evidence="2" id="KW-0472">Membrane</keyword>
<dbReference type="KEGG" id="otk:C6570_04025"/>
<dbReference type="InterPro" id="IPR051407">
    <property type="entry name" value="Bact_OM_lipoprot/Surf_antigen"/>
</dbReference>
<organism evidence="5 6">
    <name type="scientific">Ottowia oryzae</name>
    <dbReference type="NCBI Taxonomy" id="2109914"/>
    <lineage>
        <taxon>Bacteria</taxon>
        <taxon>Pseudomonadati</taxon>
        <taxon>Pseudomonadota</taxon>
        <taxon>Betaproteobacteria</taxon>
        <taxon>Burkholderiales</taxon>
        <taxon>Comamonadaceae</taxon>
        <taxon>Ottowia</taxon>
    </lineage>
</organism>
<evidence type="ECO:0000256" key="2">
    <source>
        <dbReference type="ARBA" id="ARBA00023136"/>
    </source>
</evidence>
<dbReference type="GO" id="GO:0019867">
    <property type="term" value="C:outer membrane"/>
    <property type="evidence" value="ECO:0007669"/>
    <property type="project" value="InterPro"/>
</dbReference>
<dbReference type="RefSeq" id="WP_106702074.1">
    <property type="nucleotide sequence ID" value="NZ_CP027666.1"/>
</dbReference>
<sequence length="280" mass="28587">MKSPLTAATPVRLALLAALGVAATAANAQSMVTARVLGAQPVVEQVPVQECGPNRASGTGAAVGAVTGGLIGSQIGRGNGHIAGAILGALGGAVLGNTAEAYNNGYGGCATRYSQRVTGYDVTYEYQGRQYQTRTAQAPGQWLQVPAPYGYEGQQQDYGYNNGGYNSGSYNSGVQTYPVQPAPVSAYPVAPAYSGYPAVSAPVVTAPPAVAYPYPAQPVVQAPYPVAYPQPYVYPAPVYQAYPAPVYVQPAPRYVAPVGVSLSVGGRIGRHSGAGIGVGF</sequence>
<keyword evidence="6" id="KW-1185">Reference proteome</keyword>
<name>A0A2S0MCL1_9BURK</name>
<keyword evidence="3" id="KW-0732">Signal</keyword>
<dbReference type="Proteomes" id="UP000239709">
    <property type="component" value="Chromosome"/>
</dbReference>
<feature type="chain" id="PRO_5015602042" description="Glycine zipper 2TM domain-containing protein" evidence="3">
    <location>
        <begin position="29"/>
        <end position="280"/>
    </location>
</feature>
<dbReference type="OrthoDB" id="8909257at2"/>
<evidence type="ECO:0000313" key="5">
    <source>
        <dbReference type="EMBL" id="AVO33511.1"/>
    </source>
</evidence>
<evidence type="ECO:0000259" key="4">
    <source>
        <dbReference type="Pfam" id="PF05433"/>
    </source>
</evidence>
<evidence type="ECO:0000256" key="1">
    <source>
        <dbReference type="ARBA" id="ARBA00004370"/>
    </source>
</evidence>